<dbReference type="OrthoDB" id="152713at2"/>
<dbReference type="GO" id="GO:0004722">
    <property type="term" value="F:protein serine/threonine phosphatase activity"/>
    <property type="evidence" value="ECO:0007669"/>
    <property type="project" value="InterPro"/>
</dbReference>
<accession>A0A326U0V6</accession>
<dbReference type="SUPFAM" id="SSF81606">
    <property type="entry name" value="PP2C-like"/>
    <property type="match status" value="1"/>
</dbReference>
<dbReference type="RefSeq" id="WP_111325470.1">
    <property type="nucleotide sequence ID" value="NZ_BIFX01000001.1"/>
</dbReference>
<feature type="compositionally biased region" description="Low complexity" evidence="1">
    <location>
        <begin position="186"/>
        <end position="200"/>
    </location>
</feature>
<dbReference type="Gene3D" id="3.60.40.10">
    <property type="entry name" value="PPM-type phosphatase domain"/>
    <property type="match status" value="1"/>
</dbReference>
<name>A0A326U0V6_THEHA</name>
<gene>
    <name evidence="3" type="ORF">EI42_05189</name>
</gene>
<keyword evidence="4" id="KW-1185">Reference proteome</keyword>
<dbReference type="InterPro" id="IPR001932">
    <property type="entry name" value="PPM-type_phosphatase-like_dom"/>
</dbReference>
<dbReference type="SMART" id="SM00331">
    <property type="entry name" value="PP2C_SIG"/>
    <property type="match status" value="1"/>
</dbReference>
<feature type="domain" description="PPM-type phosphatase" evidence="2">
    <location>
        <begin position="374"/>
        <end position="635"/>
    </location>
</feature>
<dbReference type="PROSITE" id="PS51746">
    <property type="entry name" value="PPM_2"/>
    <property type="match status" value="1"/>
</dbReference>
<evidence type="ECO:0000313" key="4">
    <source>
        <dbReference type="Proteomes" id="UP000248806"/>
    </source>
</evidence>
<dbReference type="PANTHER" id="PTHR47992">
    <property type="entry name" value="PROTEIN PHOSPHATASE"/>
    <property type="match status" value="1"/>
</dbReference>
<dbReference type="InterPro" id="IPR036457">
    <property type="entry name" value="PPM-type-like_dom_sf"/>
</dbReference>
<dbReference type="Pfam" id="PF13672">
    <property type="entry name" value="PP2C_2"/>
    <property type="match status" value="1"/>
</dbReference>
<reference evidence="3 4" key="1">
    <citation type="submission" date="2018-06" db="EMBL/GenBank/DDBJ databases">
        <title>Genomic Encyclopedia of Archaeal and Bacterial Type Strains, Phase II (KMG-II): from individual species to whole genera.</title>
        <authorList>
            <person name="Goeker M."/>
        </authorList>
    </citation>
    <scope>NUCLEOTIDE SEQUENCE [LARGE SCALE GENOMIC DNA]</scope>
    <source>
        <strain evidence="3 4">ATCC BAA-1881</strain>
    </source>
</reference>
<dbReference type="Proteomes" id="UP000248806">
    <property type="component" value="Unassembled WGS sequence"/>
</dbReference>
<sequence length="636" mass="70285">MHCPSCHTLNREHAKFCKGCGQALPTTTVDTPSTTREASAEAVEQQVLSPAPEAPETQVVEEPNEQPATDEAQQESVEPSSEAALEEANAYPTQILTPNKMKEYHVRKWERELERERERHGEYAQEQQDIAEAPSAQTPSPKEEMQEPESAEQHIPPQEEPQAEQPQANATQREETQAPSVESLETYAAVPAGTATTTTTEEVIMEQVTPPSDDNQAHTEYEQSQPAEPEITEENPEGLIPPPPPPSAEATEESTTFPVLSIGTVLKERYEVAEVLEITQHEHVYEVLDRQSYRRCWNCGSDKNTEDDDFCMDCGAELRNASYILREFAADMPPIEDTRLNNTMLDTFVENNQTYIIEHQQDLQPAFPNGLALIAACASDAGNLRRGDPNEDSTLVLHLQRVHESIASTAGIFVVADGMGGHDNGQLASRIAISTMANQITQALLLPPLETEQQGQVAEKAESEALDALLNRAVQEANNAIYQVNQKTNTDSGSTMTGFMIVDDYAYILNVGDSRTYMLRDGKLYKLTTDHSLVGQLVAGGLIEPDEVYSHPQRSQIYRSLGDKQNVQVDIIHQQLHPGDILLSCSDGLWEMVRDPQIEEILNRSADPHTACKELIDAANINGGEDNISAVVVFVR</sequence>
<dbReference type="SMART" id="SM00332">
    <property type="entry name" value="PP2Cc"/>
    <property type="match status" value="1"/>
</dbReference>
<feature type="compositionally biased region" description="Low complexity" evidence="1">
    <location>
        <begin position="26"/>
        <end position="35"/>
    </location>
</feature>
<dbReference type="EMBL" id="QKUF01000028">
    <property type="protein sequence ID" value="PZW22977.1"/>
    <property type="molecule type" value="Genomic_DNA"/>
</dbReference>
<dbReference type="CDD" id="cd00143">
    <property type="entry name" value="PP2Cc"/>
    <property type="match status" value="1"/>
</dbReference>
<evidence type="ECO:0000259" key="2">
    <source>
        <dbReference type="PROSITE" id="PS51746"/>
    </source>
</evidence>
<evidence type="ECO:0000313" key="3">
    <source>
        <dbReference type="EMBL" id="PZW22977.1"/>
    </source>
</evidence>
<comment type="caution">
    <text evidence="3">The sequence shown here is derived from an EMBL/GenBank/DDBJ whole genome shotgun (WGS) entry which is preliminary data.</text>
</comment>
<protein>
    <submittedName>
        <fullName evidence="3">Serine/threonine protein phosphatase PrpC</fullName>
    </submittedName>
</protein>
<organism evidence="3 4">
    <name type="scientific">Thermosporothrix hazakensis</name>
    <dbReference type="NCBI Taxonomy" id="644383"/>
    <lineage>
        <taxon>Bacteria</taxon>
        <taxon>Bacillati</taxon>
        <taxon>Chloroflexota</taxon>
        <taxon>Ktedonobacteria</taxon>
        <taxon>Ktedonobacterales</taxon>
        <taxon>Thermosporotrichaceae</taxon>
        <taxon>Thermosporothrix</taxon>
    </lineage>
</organism>
<feature type="region of interest" description="Disordered" evidence="1">
    <location>
        <begin position="23"/>
        <end position="256"/>
    </location>
</feature>
<dbReference type="InterPro" id="IPR015655">
    <property type="entry name" value="PP2C"/>
</dbReference>
<proteinExistence type="predicted"/>
<dbReference type="AlphaFoldDB" id="A0A326U0V6"/>
<evidence type="ECO:0000256" key="1">
    <source>
        <dbReference type="SAM" id="MobiDB-lite"/>
    </source>
</evidence>
<feature type="compositionally biased region" description="Basic and acidic residues" evidence="1">
    <location>
        <begin position="100"/>
        <end position="123"/>
    </location>
</feature>